<accession>A0AAV4A860</accession>
<evidence type="ECO:0000313" key="1">
    <source>
        <dbReference type="EMBL" id="GFO07406.1"/>
    </source>
</evidence>
<keyword evidence="2" id="KW-1185">Reference proteome</keyword>
<reference evidence="1 2" key="1">
    <citation type="journal article" date="2021" name="Elife">
        <title>Chloroplast acquisition without the gene transfer in kleptoplastic sea slugs, Plakobranchus ocellatus.</title>
        <authorList>
            <person name="Maeda T."/>
            <person name="Takahashi S."/>
            <person name="Yoshida T."/>
            <person name="Shimamura S."/>
            <person name="Takaki Y."/>
            <person name="Nagai Y."/>
            <person name="Toyoda A."/>
            <person name="Suzuki Y."/>
            <person name="Arimoto A."/>
            <person name="Ishii H."/>
            <person name="Satoh N."/>
            <person name="Nishiyama T."/>
            <person name="Hasebe M."/>
            <person name="Maruyama T."/>
            <person name="Minagawa J."/>
            <person name="Obokata J."/>
            <person name="Shigenobu S."/>
        </authorList>
    </citation>
    <scope>NUCLEOTIDE SEQUENCE [LARGE SCALE GENOMIC DNA]</scope>
</reference>
<sequence>MTQPISTTHHFCAHDPTYIHITSLLRSSPSPHPQHITYALITQPTPTTHHFCAQHPIYIHKIHYLRSSTFYSKINFPRKTQCIFNFIILLVFTIPQKNK</sequence>
<dbReference type="AlphaFoldDB" id="A0AAV4A860"/>
<evidence type="ECO:0000313" key="2">
    <source>
        <dbReference type="Proteomes" id="UP000735302"/>
    </source>
</evidence>
<gene>
    <name evidence="1" type="ORF">PoB_003391100</name>
</gene>
<comment type="caution">
    <text evidence="1">The sequence shown here is derived from an EMBL/GenBank/DDBJ whole genome shotgun (WGS) entry which is preliminary data.</text>
</comment>
<dbReference type="Proteomes" id="UP000735302">
    <property type="component" value="Unassembled WGS sequence"/>
</dbReference>
<proteinExistence type="predicted"/>
<dbReference type="EMBL" id="BLXT01003865">
    <property type="protein sequence ID" value="GFO07406.1"/>
    <property type="molecule type" value="Genomic_DNA"/>
</dbReference>
<name>A0AAV4A860_9GAST</name>
<protein>
    <submittedName>
        <fullName evidence="1">Uncharacterized protein</fullName>
    </submittedName>
</protein>
<organism evidence="1 2">
    <name type="scientific">Plakobranchus ocellatus</name>
    <dbReference type="NCBI Taxonomy" id="259542"/>
    <lineage>
        <taxon>Eukaryota</taxon>
        <taxon>Metazoa</taxon>
        <taxon>Spiralia</taxon>
        <taxon>Lophotrochozoa</taxon>
        <taxon>Mollusca</taxon>
        <taxon>Gastropoda</taxon>
        <taxon>Heterobranchia</taxon>
        <taxon>Euthyneura</taxon>
        <taxon>Panpulmonata</taxon>
        <taxon>Sacoglossa</taxon>
        <taxon>Placobranchoidea</taxon>
        <taxon>Plakobranchidae</taxon>
        <taxon>Plakobranchus</taxon>
    </lineage>
</organism>